<feature type="region of interest" description="Disordered" evidence="1">
    <location>
        <begin position="197"/>
        <end position="221"/>
    </location>
</feature>
<keyword evidence="3" id="KW-1185">Reference proteome</keyword>
<feature type="compositionally biased region" description="Basic and acidic residues" evidence="1">
    <location>
        <begin position="207"/>
        <end position="221"/>
    </location>
</feature>
<dbReference type="EMBL" id="CM035416">
    <property type="protein sequence ID" value="KAH7424868.1"/>
    <property type="molecule type" value="Genomic_DNA"/>
</dbReference>
<comment type="caution">
    <text evidence="2">The sequence shown here is derived from an EMBL/GenBank/DDBJ whole genome shotgun (WGS) entry which is preliminary data.</text>
</comment>
<name>A0A8T2TR20_CERRI</name>
<dbReference type="OrthoDB" id="1973859at2759"/>
<protein>
    <submittedName>
        <fullName evidence="2">Uncharacterized protein</fullName>
    </submittedName>
</protein>
<dbReference type="AlphaFoldDB" id="A0A8T2TR20"/>
<proteinExistence type="predicted"/>
<dbReference type="Proteomes" id="UP000825935">
    <property type="component" value="Chromosome 11"/>
</dbReference>
<reference evidence="2" key="1">
    <citation type="submission" date="2021-08" db="EMBL/GenBank/DDBJ databases">
        <title>WGS assembly of Ceratopteris richardii.</title>
        <authorList>
            <person name="Marchant D.B."/>
            <person name="Chen G."/>
            <person name="Jenkins J."/>
            <person name="Shu S."/>
            <person name="Leebens-Mack J."/>
            <person name="Grimwood J."/>
            <person name="Schmutz J."/>
            <person name="Soltis P."/>
            <person name="Soltis D."/>
            <person name="Chen Z.-H."/>
        </authorList>
    </citation>
    <scope>NUCLEOTIDE SEQUENCE</scope>
    <source>
        <strain evidence="2">Whitten #5841</strain>
        <tissue evidence="2">Leaf</tissue>
    </source>
</reference>
<accession>A0A8T2TR20</accession>
<organism evidence="2 3">
    <name type="scientific">Ceratopteris richardii</name>
    <name type="common">Triangle waterfern</name>
    <dbReference type="NCBI Taxonomy" id="49495"/>
    <lineage>
        <taxon>Eukaryota</taxon>
        <taxon>Viridiplantae</taxon>
        <taxon>Streptophyta</taxon>
        <taxon>Embryophyta</taxon>
        <taxon>Tracheophyta</taxon>
        <taxon>Polypodiopsida</taxon>
        <taxon>Polypodiidae</taxon>
        <taxon>Polypodiales</taxon>
        <taxon>Pteridineae</taxon>
        <taxon>Pteridaceae</taxon>
        <taxon>Parkerioideae</taxon>
        <taxon>Ceratopteris</taxon>
    </lineage>
</organism>
<sequence>MYLSEISVRCPVHLMSIICEIPHYLSVREIQAPTSLIAFLLLNFALLTLLLLNAAKCPTPVGCNRLSRSSSARLRSCPCTSKSMKEIRHTQQLTGGHNAAPWTVAMQAEKLPTSKDFTEQKPFCISSRTVEVQQIHQSQDVAASQLMESLSSISSRTVEVQQIHQSQDVAASHPYESLSRVAYIGYNGSQTASTYATRQEPLPLSMKQDEGTKQEERSASDLDKRFDDFIDSFFARVRAEIRDARDSSNSLQMNPVSFSS</sequence>
<gene>
    <name evidence="2" type="ORF">KP509_11G028600</name>
</gene>
<evidence type="ECO:0000313" key="2">
    <source>
        <dbReference type="EMBL" id="KAH7424868.1"/>
    </source>
</evidence>
<evidence type="ECO:0000256" key="1">
    <source>
        <dbReference type="SAM" id="MobiDB-lite"/>
    </source>
</evidence>
<evidence type="ECO:0000313" key="3">
    <source>
        <dbReference type="Proteomes" id="UP000825935"/>
    </source>
</evidence>